<accession>A0A9X3WFN9</accession>
<dbReference type="InterPro" id="IPR001647">
    <property type="entry name" value="HTH_TetR"/>
</dbReference>
<dbReference type="InterPro" id="IPR025996">
    <property type="entry name" value="MT1864/Rv1816-like_C"/>
</dbReference>
<dbReference type="RefSeq" id="WP_259871266.1">
    <property type="nucleotide sequence ID" value="NZ_JAMQJZ010000001.1"/>
</dbReference>
<dbReference type="InterPro" id="IPR036271">
    <property type="entry name" value="Tet_transcr_reg_TetR-rel_C_sf"/>
</dbReference>
<evidence type="ECO:0000259" key="5">
    <source>
        <dbReference type="PROSITE" id="PS50977"/>
    </source>
</evidence>
<evidence type="ECO:0000313" key="7">
    <source>
        <dbReference type="Proteomes" id="UP001145072"/>
    </source>
</evidence>
<reference evidence="6" key="1">
    <citation type="submission" date="2022-06" db="EMBL/GenBank/DDBJ databases">
        <title>Aquibacillus sp. a new bacterium isolated from soil saline samples.</title>
        <authorList>
            <person name="Galisteo C."/>
            <person name="De La Haba R."/>
            <person name="Sanchez-Porro C."/>
            <person name="Ventosa A."/>
        </authorList>
    </citation>
    <scope>NUCLEOTIDE SEQUENCE</scope>
    <source>
        <strain evidence="6">JCM 12387</strain>
    </source>
</reference>
<dbReference type="InterPro" id="IPR009057">
    <property type="entry name" value="Homeodomain-like_sf"/>
</dbReference>
<dbReference type="SUPFAM" id="SSF46689">
    <property type="entry name" value="Homeodomain-like"/>
    <property type="match status" value="1"/>
</dbReference>
<dbReference type="Pfam" id="PF00440">
    <property type="entry name" value="TetR_N"/>
    <property type="match status" value="1"/>
</dbReference>
<dbReference type="Gene3D" id="1.10.357.10">
    <property type="entry name" value="Tetracycline Repressor, domain 2"/>
    <property type="match status" value="1"/>
</dbReference>
<organism evidence="6 7">
    <name type="scientific">Aquibacillus koreensis</name>
    <dbReference type="NCBI Taxonomy" id="279446"/>
    <lineage>
        <taxon>Bacteria</taxon>
        <taxon>Bacillati</taxon>
        <taxon>Bacillota</taxon>
        <taxon>Bacilli</taxon>
        <taxon>Bacillales</taxon>
        <taxon>Bacillaceae</taxon>
        <taxon>Aquibacillus</taxon>
    </lineage>
</organism>
<dbReference type="Gene3D" id="1.10.10.60">
    <property type="entry name" value="Homeodomain-like"/>
    <property type="match status" value="1"/>
</dbReference>
<gene>
    <name evidence="6" type="ORF">NC661_00870</name>
</gene>
<dbReference type="EMBL" id="JAMQJZ010000001">
    <property type="protein sequence ID" value="MDC3418937.1"/>
    <property type="molecule type" value="Genomic_DNA"/>
</dbReference>
<sequence>MSPRIGLSKQKVLEAAINIADDEGIEKVTMATIAKKLNIKPPSLYNHISSLSALKTEMALVGIQQLYSSMKANMEGISGDERVIALSKGYLNFARNHPGLYESTLAAPNAQDKEIYEAANKIVQLAVQTIKHYNFTKEEELHVVRGLRSLLHGFSSLEKANGFGIPIKLNHSFDYIMTTYLKGMKR</sequence>
<dbReference type="SUPFAM" id="SSF48498">
    <property type="entry name" value="Tetracyclin repressor-like, C-terminal domain"/>
    <property type="match status" value="1"/>
</dbReference>
<name>A0A9X3WFN9_9BACI</name>
<feature type="domain" description="HTH tetR-type" evidence="5">
    <location>
        <begin position="6"/>
        <end position="66"/>
    </location>
</feature>
<dbReference type="AlphaFoldDB" id="A0A9X3WFN9"/>
<dbReference type="Proteomes" id="UP001145072">
    <property type="component" value="Unassembled WGS sequence"/>
</dbReference>
<keyword evidence="7" id="KW-1185">Reference proteome</keyword>
<keyword evidence="1" id="KW-0805">Transcription regulation</keyword>
<evidence type="ECO:0000256" key="3">
    <source>
        <dbReference type="ARBA" id="ARBA00023163"/>
    </source>
</evidence>
<dbReference type="GO" id="GO:0003677">
    <property type="term" value="F:DNA binding"/>
    <property type="evidence" value="ECO:0007669"/>
    <property type="project" value="UniProtKB-UniRule"/>
</dbReference>
<keyword evidence="2 4" id="KW-0238">DNA-binding</keyword>
<evidence type="ECO:0000313" key="6">
    <source>
        <dbReference type="EMBL" id="MDC3418937.1"/>
    </source>
</evidence>
<proteinExistence type="predicted"/>
<evidence type="ECO:0000256" key="1">
    <source>
        <dbReference type="ARBA" id="ARBA00023015"/>
    </source>
</evidence>
<comment type="caution">
    <text evidence="6">The sequence shown here is derived from an EMBL/GenBank/DDBJ whole genome shotgun (WGS) entry which is preliminary data.</text>
</comment>
<keyword evidence="3" id="KW-0804">Transcription</keyword>
<dbReference type="PROSITE" id="PS50977">
    <property type="entry name" value="HTH_TETR_2"/>
    <property type="match status" value="1"/>
</dbReference>
<protein>
    <submittedName>
        <fullName evidence="6">WHG domain-containing protein</fullName>
    </submittedName>
</protein>
<evidence type="ECO:0000256" key="2">
    <source>
        <dbReference type="ARBA" id="ARBA00023125"/>
    </source>
</evidence>
<evidence type="ECO:0000256" key="4">
    <source>
        <dbReference type="PROSITE-ProRule" id="PRU00335"/>
    </source>
</evidence>
<feature type="DNA-binding region" description="H-T-H motif" evidence="4">
    <location>
        <begin position="29"/>
        <end position="48"/>
    </location>
</feature>
<dbReference type="Pfam" id="PF13305">
    <property type="entry name" value="TetR_C_33"/>
    <property type="match status" value="1"/>
</dbReference>